<proteinExistence type="predicted"/>
<sequence>YVNCDEDITTSKSFTIDESTEDKLPDANLRDDEDVIPPFFKDAMDSIEKLRSYYFCQKSNEKTFNELNSIHSDVHTQSDNQHIRRCDG</sequence>
<feature type="non-terminal residue" evidence="1">
    <location>
        <position position="1"/>
    </location>
</feature>
<evidence type="ECO:0000313" key="1">
    <source>
        <dbReference type="EMBL" id="GBO04499.1"/>
    </source>
</evidence>
<dbReference type="OrthoDB" id="9909311at2759"/>
<dbReference type="AlphaFoldDB" id="A0A4Y2TV82"/>
<organism evidence="1 2">
    <name type="scientific">Araneus ventricosus</name>
    <name type="common">Orbweaver spider</name>
    <name type="synonym">Epeira ventricosa</name>
    <dbReference type="NCBI Taxonomy" id="182803"/>
    <lineage>
        <taxon>Eukaryota</taxon>
        <taxon>Metazoa</taxon>
        <taxon>Ecdysozoa</taxon>
        <taxon>Arthropoda</taxon>
        <taxon>Chelicerata</taxon>
        <taxon>Arachnida</taxon>
        <taxon>Araneae</taxon>
        <taxon>Araneomorphae</taxon>
        <taxon>Entelegynae</taxon>
        <taxon>Araneoidea</taxon>
        <taxon>Araneidae</taxon>
        <taxon>Araneus</taxon>
    </lineage>
</organism>
<dbReference type="EMBL" id="BGPR01031426">
    <property type="protein sequence ID" value="GBO04499.1"/>
    <property type="molecule type" value="Genomic_DNA"/>
</dbReference>
<keyword evidence="2" id="KW-1185">Reference proteome</keyword>
<evidence type="ECO:0000313" key="2">
    <source>
        <dbReference type="Proteomes" id="UP000499080"/>
    </source>
</evidence>
<dbReference type="Proteomes" id="UP000499080">
    <property type="component" value="Unassembled WGS sequence"/>
</dbReference>
<reference evidence="1 2" key="1">
    <citation type="journal article" date="2019" name="Sci. Rep.">
        <title>Orb-weaving spider Araneus ventricosus genome elucidates the spidroin gene catalogue.</title>
        <authorList>
            <person name="Kono N."/>
            <person name="Nakamura H."/>
            <person name="Ohtoshi R."/>
            <person name="Moran D.A.P."/>
            <person name="Shinohara A."/>
            <person name="Yoshida Y."/>
            <person name="Fujiwara M."/>
            <person name="Mori M."/>
            <person name="Tomita M."/>
            <person name="Arakawa K."/>
        </authorList>
    </citation>
    <scope>NUCLEOTIDE SEQUENCE [LARGE SCALE GENOMIC DNA]</scope>
</reference>
<gene>
    <name evidence="1" type="ORF">AVEN_253103_1</name>
</gene>
<protein>
    <submittedName>
        <fullName evidence="1">Uncharacterized protein</fullName>
    </submittedName>
</protein>
<name>A0A4Y2TV82_ARAVE</name>
<comment type="caution">
    <text evidence="1">The sequence shown here is derived from an EMBL/GenBank/DDBJ whole genome shotgun (WGS) entry which is preliminary data.</text>
</comment>
<accession>A0A4Y2TV82</accession>